<dbReference type="Pfam" id="PF13466">
    <property type="entry name" value="STAS_2"/>
    <property type="match status" value="1"/>
</dbReference>
<evidence type="ECO:0000256" key="2">
    <source>
        <dbReference type="RuleBase" id="RU003749"/>
    </source>
</evidence>
<comment type="caution">
    <text evidence="4">The sequence shown here is derived from an EMBL/GenBank/DDBJ whole genome shotgun (WGS) entry which is preliminary data.</text>
</comment>
<evidence type="ECO:0000256" key="1">
    <source>
        <dbReference type="ARBA" id="ARBA00009013"/>
    </source>
</evidence>
<name>A0A7W7H0V4_9ACTN</name>
<accession>A0A7W7H0V4</accession>
<dbReference type="PROSITE" id="PS50801">
    <property type="entry name" value="STAS"/>
    <property type="match status" value="1"/>
</dbReference>
<evidence type="ECO:0000259" key="3">
    <source>
        <dbReference type="PROSITE" id="PS50801"/>
    </source>
</evidence>
<dbReference type="InterPro" id="IPR002645">
    <property type="entry name" value="STAS_dom"/>
</dbReference>
<comment type="similarity">
    <text evidence="1 2">Belongs to the anti-sigma-factor antagonist family.</text>
</comment>
<reference evidence="4 5" key="1">
    <citation type="submission" date="2020-08" db="EMBL/GenBank/DDBJ databases">
        <title>Sequencing the genomes of 1000 actinobacteria strains.</title>
        <authorList>
            <person name="Klenk H.-P."/>
        </authorList>
    </citation>
    <scope>NUCLEOTIDE SEQUENCE [LARGE SCALE GENOMIC DNA]</scope>
    <source>
        <strain evidence="4 5">DSM 45809</strain>
    </source>
</reference>
<dbReference type="PANTHER" id="PTHR33495">
    <property type="entry name" value="ANTI-SIGMA FACTOR ANTAGONIST TM_1081-RELATED-RELATED"/>
    <property type="match status" value="1"/>
</dbReference>
<evidence type="ECO:0000313" key="4">
    <source>
        <dbReference type="EMBL" id="MBB4741911.1"/>
    </source>
</evidence>
<proteinExistence type="inferred from homology"/>
<dbReference type="GO" id="GO:0043856">
    <property type="term" value="F:anti-sigma factor antagonist activity"/>
    <property type="evidence" value="ECO:0007669"/>
    <property type="project" value="InterPro"/>
</dbReference>
<dbReference type="EMBL" id="JACHNB010000001">
    <property type="protein sequence ID" value="MBB4741911.1"/>
    <property type="molecule type" value="Genomic_DNA"/>
</dbReference>
<dbReference type="AlphaFoldDB" id="A0A7W7H0V4"/>
<dbReference type="SUPFAM" id="SSF52091">
    <property type="entry name" value="SpoIIaa-like"/>
    <property type="match status" value="1"/>
</dbReference>
<dbReference type="RefSeq" id="WP_185042345.1">
    <property type="nucleotide sequence ID" value="NZ_BAABFG010000005.1"/>
</dbReference>
<dbReference type="InterPro" id="IPR003658">
    <property type="entry name" value="Anti-sigma_ant"/>
</dbReference>
<evidence type="ECO:0000313" key="5">
    <source>
        <dbReference type="Proteomes" id="UP000546162"/>
    </source>
</evidence>
<dbReference type="Proteomes" id="UP000546162">
    <property type="component" value="Unassembled WGS sequence"/>
</dbReference>
<dbReference type="InterPro" id="IPR058548">
    <property type="entry name" value="MlaB-like_STAS"/>
</dbReference>
<sequence length="105" mass="11170">MKIVRHDDLEVTRLVLAGDLDMATTEELDAGVAAVLAGTLPGRLVIDVGELEFCDSSGLHALLDAQEKAQRRGVSFMVANPTGITRRTLEVTGLLEVLTTPSTVP</sequence>
<dbReference type="InterPro" id="IPR036513">
    <property type="entry name" value="STAS_dom_sf"/>
</dbReference>
<dbReference type="Gene3D" id="3.30.750.24">
    <property type="entry name" value="STAS domain"/>
    <property type="match status" value="1"/>
</dbReference>
<protein>
    <recommendedName>
        <fullName evidence="2">Anti-sigma factor antagonist</fullName>
    </recommendedName>
</protein>
<organism evidence="4 5">
    <name type="scientific">Actinoplanes octamycinicus</name>
    <dbReference type="NCBI Taxonomy" id="135948"/>
    <lineage>
        <taxon>Bacteria</taxon>
        <taxon>Bacillati</taxon>
        <taxon>Actinomycetota</taxon>
        <taxon>Actinomycetes</taxon>
        <taxon>Micromonosporales</taxon>
        <taxon>Micromonosporaceae</taxon>
        <taxon>Actinoplanes</taxon>
    </lineage>
</organism>
<dbReference type="PANTHER" id="PTHR33495:SF2">
    <property type="entry name" value="ANTI-SIGMA FACTOR ANTAGONIST TM_1081-RELATED"/>
    <property type="match status" value="1"/>
</dbReference>
<keyword evidence="5" id="KW-1185">Reference proteome</keyword>
<dbReference type="CDD" id="cd07043">
    <property type="entry name" value="STAS_anti-anti-sigma_factors"/>
    <property type="match status" value="1"/>
</dbReference>
<dbReference type="NCBIfam" id="TIGR00377">
    <property type="entry name" value="ant_ant_sig"/>
    <property type="match status" value="1"/>
</dbReference>
<gene>
    <name evidence="4" type="ORF">BJY16_005370</name>
</gene>
<feature type="domain" description="STAS" evidence="3">
    <location>
        <begin position="14"/>
        <end position="105"/>
    </location>
</feature>